<dbReference type="GO" id="GO:0006308">
    <property type="term" value="P:DNA catabolic process"/>
    <property type="evidence" value="ECO:0007669"/>
    <property type="project" value="InterPro"/>
</dbReference>
<sequence>MSTGEVNIAETIDRLEEIAETLEDGEVDLTTAKELREEADNHLEELRDALDVGDGDIIEIDGEDANIEASESATQD</sequence>
<protein>
    <submittedName>
        <fullName evidence="4">Exodeoxyribonuclease VII small subunit</fullName>
    </submittedName>
</protein>
<evidence type="ECO:0000313" key="4">
    <source>
        <dbReference type="EMBL" id="SNR78991.1"/>
    </source>
</evidence>
<dbReference type="InterPro" id="IPR037004">
    <property type="entry name" value="Exonuc_VII_ssu_sf"/>
</dbReference>
<reference evidence="4 5" key="1">
    <citation type="submission" date="2017-06" db="EMBL/GenBank/DDBJ databases">
        <authorList>
            <person name="Kim H.J."/>
            <person name="Triplett B.A."/>
        </authorList>
    </citation>
    <scope>NUCLEOTIDE SEQUENCE [LARGE SCALE GENOMIC DNA]</scope>
    <source>
        <strain evidence="4 5">DSM 19316</strain>
    </source>
</reference>
<dbReference type="GO" id="GO:0008855">
    <property type="term" value="F:exodeoxyribonuclease VII activity"/>
    <property type="evidence" value="ECO:0007669"/>
    <property type="project" value="InterPro"/>
</dbReference>
<evidence type="ECO:0000256" key="1">
    <source>
        <dbReference type="ARBA" id="ARBA00022490"/>
    </source>
</evidence>
<name>A0A238Z7S3_HALEZ</name>
<evidence type="ECO:0000313" key="5">
    <source>
        <dbReference type="Proteomes" id="UP000198297"/>
    </source>
</evidence>
<dbReference type="AlphaFoldDB" id="A0A238Z7S3"/>
<dbReference type="SUPFAM" id="SSF116842">
    <property type="entry name" value="XseB-like"/>
    <property type="match status" value="1"/>
</dbReference>
<dbReference type="Gene3D" id="1.10.287.1040">
    <property type="entry name" value="Exonuclease VII, small subunit"/>
    <property type="match status" value="1"/>
</dbReference>
<dbReference type="Proteomes" id="UP000198297">
    <property type="component" value="Unassembled WGS sequence"/>
</dbReference>
<dbReference type="InterPro" id="IPR003761">
    <property type="entry name" value="Exonuc_VII_S"/>
</dbReference>
<proteinExistence type="predicted"/>
<keyword evidence="1" id="KW-0963">Cytoplasm</keyword>
<accession>A0A238Z7S3</accession>
<evidence type="ECO:0000256" key="3">
    <source>
        <dbReference type="ARBA" id="ARBA00022801"/>
    </source>
</evidence>
<dbReference type="RefSeq" id="WP_089309427.1">
    <property type="nucleotide sequence ID" value="NZ_FZNK01000032.1"/>
</dbReference>
<gene>
    <name evidence="4" type="ORF">SAMN06266787_1325</name>
</gene>
<keyword evidence="2" id="KW-0540">Nuclease</keyword>
<dbReference type="GO" id="GO:0009318">
    <property type="term" value="C:exodeoxyribonuclease VII complex"/>
    <property type="evidence" value="ECO:0007669"/>
    <property type="project" value="InterPro"/>
</dbReference>
<keyword evidence="3" id="KW-0378">Hydrolase</keyword>
<organism evidence="4 5">
    <name type="scientific">Halorubrum ezzemoulense</name>
    <name type="common">Halorubrum chaoviator</name>
    <dbReference type="NCBI Taxonomy" id="337243"/>
    <lineage>
        <taxon>Archaea</taxon>
        <taxon>Methanobacteriati</taxon>
        <taxon>Methanobacteriota</taxon>
        <taxon>Stenosarchaea group</taxon>
        <taxon>Halobacteria</taxon>
        <taxon>Halobacteriales</taxon>
        <taxon>Haloferacaceae</taxon>
        <taxon>Halorubrum</taxon>
    </lineage>
</organism>
<dbReference type="EMBL" id="FZNK01000032">
    <property type="protein sequence ID" value="SNR78991.1"/>
    <property type="molecule type" value="Genomic_DNA"/>
</dbReference>
<evidence type="ECO:0000256" key="2">
    <source>
        <dbReference type="ARBA" id="ARBA00022722"/>
    </source>
</evidence>
<dbReference type="Pfam" id="PF02609">
    <property type="entry name" value="Exonuc_VII_S"/>
    <property type="match status" value="1"/>
</dbReference>